<gene>
    <name evidence="2" type="ORF">AVDCRST_MAG21-981</name>
</gene>
<protein>
    <submittedName>
        <fullName evidence="2">FIG028593: membrane protein</fullName>
    </submittedName>
</protein>
<feature type="non-terminal residue" evidence="2">
    <location>
        <position position="177"/>
    </location>
</feature>
<name>A0A6J4N4Q4_9ACTN</name>
<feature type="compositionally biased region" description="Basic residues" evidence="1">
    <location>
        <begin position="17"/>
        <end position="29"/>
    </location>
</feature>
<accession>A0A6J4N4Q4</accession>
<reference evidence="2" key="1">
    <citation type="submission" date="2020-02" db="EMBL/GenBank/DDBJ databases">
        <authorList>
            <person name="Meier V. D."/>
        </authorList>
    </citation>
    <scope>NUCLEOTIDE SEQUENCE</scope>
    <source>
        <strain evidence="2">AVDCRST_MAG21</strain>
    </source>
</reference>
<evidence type="ECO:0000256" key="1">
    <source>
        <dbReference type="SAM" id="MobiDB-lite"/>
    </source>
</evidence>
<proteinExistence type="predicted"/>
<feature type="non-terminal residue" evidence="2">
    <location>
        <position position="1"/>
    </location>
</feature>
<dbReference type="AlphaFoldDB" id="A0A6J4N4Q4"/>
<evidence type="ECO:0000313" key="2">
    <source>
        <dbReference type="EMBL" id="CAA9374896.1"/>
    </source>
</evidence>
<feature type="region of interest" description="Disordered" evidence="1">
    <location>
        <begin position="1"/>
        <end position="32"/>
    </location>
</feature>
<feature type="region of interest" description="Disordered" evidence="1">
    <location>
        <begin position="154"/>
        <end position="177"/>
    </location>
</feature>
<organism evidence="2">
    <name type="scientific">uncultured Nocardioidaceae bacterium</name>
    <dbReference type="NCBI Taxonomy" id="253824"/>
    <lineage>
        <taxon>Bacteria</taxon>
        <taxon>Bacillati</taxon>
        <taxon>Actinomycetota</taxon>
        <taxon>Actinomycetes</taxon>
        <taxon>Propionibacteriales</taxon>
        <taxon>Nocardioidaceae</taxon>
        <taxon>environmental samples</taxon>
    </lineage>
</organism>
<feature type="compositionally biased region" description="Basic and acidic residues" evidence="1">
    <location>
        <begin position="1"/>
        <end position="13"/>
    </location>
</feature>
<sequence>GRVADAHLRRPTDRSAPARRRGRGRHRRGQAPLDRILADGAGGRRRCCGLRRLPGQSGGAGVAALSGVLRFRRPRRLAGPQRAHGPVRDHEHAGLQGPRGGRAPARHHADLPHSRHHRREAAARADVRLRPLCLRVGGAGAGLARHPLRRCTGCPRPHHPARHPAVGTAPLRRPRRL</sequence>
<feature type="region of interest" description="Disordered" evidence="1">
    <location>
        <begin position="77"/>
        <end position="123"/>
    </location>
</feature>
<dbReference type="EMBL" id="CADCUL010000108">
    <property type="protein sequence ID" value="CAA9374896.1"/>
    <property type="molecule type" value="Genomic_DNA"/>
</dbReference>